<keyword evidence="3" id="KW-1185">Reference proteome</keyword>
<dbReference type="RefSeq" id="WP_045312334.1">
    <property type="nucleotide sequence ID" value="NZ_JYJG01000099.1"/>
</dbReference>
<organism evidence="2 3">
    <name type="scientific">Lentzea aerocolonigenes</name>
    <name type="common">Lechevalieria aerocolonigenes</name>
    <name type="synonym">Saccharothrix aerocolonigenes</name>
    <dbReference type="NCBI Taxonomy" id="68170"/>
    <lineage>
        <taxon>Bacteria</taxon>
        <taxon>Bacillati</taxon>
        <taxon>Actinomycetota</taxon>
        <taxon>Actinomycetes</taxon>
        <taxon>Pseudonocardiales</taxon>
        <taxon>Pseudonocardiaceae</taxon>
        <taxon>Lentzea</taxon>
    </lineage>
</organism>
<dbReference type="AlphaFoldDB" id="A0A0F0H1G7"/>
<comment type="caution">
    <text evidence="2">The sequence shown here is derived from an EMBL/GenBank/DDBJ whole genome shotgun (WGS) entry which is preliminary data.</text>
</comment>
<name>A0A0F0H1G7_LENAE</name>
<evidence type="ECO:0000256" key="1">
    <source>
        <dbReference type="SAM" id="MobiDB-lite"/>
    </source>
</evidence>
<gene>
    <name evidence="2" type="ORF">UK23_16070</name>
</gene>
<reference evidence="2 3" key="1">
    <citation type="submission" date="2015-02" db="EMBL/GenBank/DDBJ databases">
        <authorList>
            <person name="Ju K.-S."/>
            <person name="Doroghazi J.R."/>
            <person name="Metcalf W."/>
        </authorList>
    </citation>
    <scope>NUCLEOTIDE SEQUENCE [LARGE SCALE GENOMIC DNA]</scope>
    <source>
        <strain evidence="2 3">NRRL B-16140</strain>
    </source>
</reference>
<feature type="region of interest" description="Disordered" evidence="1">
    <location>
        <begin position="61"/>
        <end position="82"/>
    </location>
</feature>
<evidence type="ECO:0000313" key="2">
    <source>
        <dbReference type="EMBL" id="KJK48691.1"/>
    </source>
</evidence>
<sequence>MVGRPAARRIFADLDITWFRNDSGVSITRNASSSRNGSDASRDSRTASTAACHSCCSTALSSPRASSALTRSTSGPGLVSSR</sequence>
<dbReference type="EMBL" id="JYJG01000099">
    <property type="protein sequence ID" value="KJK48691.1"/>
    <property type="molecule type" value="Genomic_DNA"/>
</dbReference>
<dbReference type="Proteomes" id="UP000033393">
    <property type="component" value="Unassembled WGS sequence"/>
</dbReference>
<protein>
    <submittedName>
        <fullName evidence="2">Uncharacterized protein</fullName>
    </submittedName>
</protein>
<proteinExistence type="predicted"/>
<evidence type="ECO:0000313" key="3">
    <source>
        <dbReference type="Proteomes" id="UP000033393"/>
    </source>
</evidence>
<dbReference type="PATRIC" id="fig|68170.10.peg.4079"/>
<accession>A0A0F0H1G7</accession>